<reference evidence="1" key="1">
    <citation type="journal article" date="2023" name="J. Hazard. Mater.">
        <title>Anaerobic biodegradation of pyrene and benzo[a]pyrene by a new sulfate-reducing Desulforamulus aquiferis strain DSA.</title>
        <authorList>
            <person name="Zhang Z."/>
            <person name="Sun J."/>
            <person name="Gong X."/>
            <person name="Wang C."/>
            <person name="Wang H."/>
        </authorList>
    </citation>
    <scope>NUCLEOTIDE SEQUENCE</scope>
    <source>
        <strain evidence="1">DSA</strain>
    </source>
</reference>
<accession>A0AAW7ZE72</accession>
<protein>
    <submittedName>
        <fullName evidence="1">DsrE family protein</fullName>
    </submittedName>
</protein>
<proteinExistence type="predicted"/>
<dbReference type="Pfam" id="PF02635">
    <property type="entry name" value="DsrE"/>
    <property type="match status" value="1"/>
</dbReference>
<dbReference type="InterPro" id="IPR027396">
    <property type="entry name" value="DsrEFH-like"/>
</dbReference>
<dbReference type="Gene3D" id="3.40.1260.10">
    <property type="entry name" value="DsrEFH-like"/>
    <property type="match status" value="1"/>
</dbReference>
<dbReference type="SUPFAM" id="SSF75169">
    <property type="entry name" value="DsrEFH-like"/>
    <property type="match status" value="1"/>
</dbReference>
<sequence>MEKTKVLFHVSENEVWPKALTNIQNFLKDVSDNQVEIELVANAGAVNFYYDNDKVNLHEQMSSLSSRGVKFAACRNALQAHSLKEELLPEFVQVVPGGITEIVKKQSMGFIYIKP</sequence>
<dbReference type="AlphaFoldDB" id="A0AAW7ZE72"/>
<name>A0AAW7ZE72_9FIRM</name>
<comment type="caution">
    <text evidence="1">The sequence shown here is derived from an EMBL/GenBank/DDBJ whole genome shotgun (WGS) entry which is preliminary data.</text>
</comment>
<dbReference type="Proteomes" id="UP001172911">
    <property type="component" value="Unassembled WGS sequence"/>
</dbReference>
<dbReference type="RefSeq" id="WP_304542947.1">
    <property type="nucleotide sequence ID" value="NZ_JARPTC010000015.1"/>
</dbReference>
<keyword evidence="2" id="KW-1185">Reference proteome</keyword>
<evidence type="ECO:0000313" key="2">
    <source>
        <dbReference type="Proteomes" id="UP001172911"/>
    </source>
</evidence>
<dbReference type="PANTHER" id="PTHR37691">
    <property type="entry name" value="BLR3518 PROTEIN"/>
    <property type="match status" value="1"/>
</dbReference>
<dbReference type="InterPro" id="IPR003787">
    <property type="entry name" value="Sulphur_relay_DsrE/F-like"/>
</dbReference>
<evidence type="ECO:0000313" key="1">
    <source>
        <dbReference type="EMBL" id="MDO7787696.1"/>
    </source>
</evidence>
<organism evidence="1 2">
    <name type="scientific">Desulforamulus aquiferis</name>
    <dbReference type="NCBI Taxonomy" id="1397668"/>
    <lineage>
        <taxon>Bacteria</taxon>
        <taxon>Bacillati</taxon>
        <taxon>Bacillota</taxon>
        <taxon>Clostridia</taxon>
        <taxon>Eubacteriales</taxon>
        <taxon>Peptococcaceae</taxon>
        <taxon>Desulforamulus</taxon>
    </lineage>
</organism>
<reference evidence="1" key="2">
    <citation type="submission" date="2023-03" db="EMBL/GenBank/DDBJ databases">
        <authorList>
            <person name="Zhang Z."/>
        </authorList>
    </citation>
    <scope>NUCLEOTIDE SEQUENCE</scope>
    <source>
        <strain evidence="1">DSA</strain>
    </source>
</reference>
<dbReference type="EMBL" id="JARPTC010000015">
    <property type="protein sequence ID" value="MDO7787696.1"/>
    <property type="molecule type" value="Genomic_DNA"/>
</dbReference>
<gene>
    <name evidence="1" type="ORF">P6N53_10750</name>
</gene>
<dbReference type="PANTHER" id="PTHR37691:SF1">
    <property type="entry name" value="BLR3518 PROTEIN"/>
    <property type="match status" value="1"/>
</dbReference>